<keyword evidence="3" id="KW-1185">Reference proteome</keyword>
<name>A0A1A9VCI2_GLOAU</name>
<evidence type="ECO:0000313" key="3">
    <source>
        <dbReference type="Proteomes" id="UP000078200"/>
    </source>
</evidence>
<keyword evidence="1" id="KW-1133">Transmembrane helix</keyword>
<dbReference type="AlphaFoldDB" id="A0A1A9VCI2"/>
<reference evidence="2" key="1">
    <citation type="submission" date="2020-05" db="UniProtKB">
        <authorList>
            <consortium name="EnsemblMetazoa"/>
        </authorList>
    </citation>
    <scope>IDENTIFICATION</scope>
    <source>
        <strain evidence="2">TTRI</strain>
    </source>
</reference>
<dbReference type="Proteomes" id="UP000078200">
    <property type="component" value="Unassembled WGS sequence"/>
</dbReference>
<keyword evidence="1" id="KW-0472">Membrane</keyword>
<protein>
    <submittedName>
        <fullName evidence="2">Uncharacterized protein</fullName>
    </submittedName>
</protein>
<evidence type="ECO:0000313" key="2">
    <source>
        <dbReference type="EnsemblMetazoa" id="GAUT032885-PA"/>
    </source>
</evidence>
<organism evidence="2 3">
    <name type="scientific">Glossina austeni</name>
    <name type="common">Savannah tsetse fly</name>
    <dbReference type="NCBI Taxonomy" id="7395"/>
    <lineage>
        <taxon>Eukaryota</taxon>
        <taxon>Metazoa</taxon>
        <taxon>Ecdysozoa</taxon>
        <taxon>Arthropoda</taxon>
        <taxon>Hexapoda</taxon>
        <taxon>Insecta</taxon>
        <taxon>Pterygota</taxon>
        <taxon>Neoptera</taxon>
        <taxon>Endopterygota</taxon>
        <taxon>Diptera</taxon>
        <taxon>Brachycera</taxon>
        <taxon>Muscomorpha</taxon>
        <taxon>Hippoboscoidea</taxon>
        <taxon>Glossinidae</taxon>
        <taxon>Glossina</taxon>
    </lineage>
</organism>
<feature type="transmembrane region" description="Helical" evidence="1">
    <location>
        <begin position="71"/>
        <end position="97"/>
    </location>
</feature>
<dbReference type="VEuPathDB" id="VectorBase:GAUT032885"/>
<keyword evidence="1" id="KW-0812">Transmembrane</keyword>
<proteinExistence type="predicted"/>
<evidence type="ECO:0000256" key="1">
    <source>
        <dbReference type="SAM" id="Phobius"/>
    </source>
</evidence>
<sequence>MTYKLWLRKLRSEKAKFATEVLLQTSISLWSSDYQEGIHKYSNKGGKPVLTNTETYVQRNRKETKYFKRKVEFILIVQFLIISSLSSAIIRASFVYFELTVMAEALVWRTFLRLPYDSCDFGGDTLLNYFR</sequence>
<accession>A0A1A9VCI2</accession>
<dbReference type="EnsemblMetazoa" id="GAUT032885-RA">
    <property type="protein sequence ID" value="GAUT032885-PA"/>
    <property type="gene ID" value="GAUT032885"/>
</dbReference>